<dbReference type="InterPro" id="IPR036390">
    <property type="entry name" value="WH_DNA-bd_sf"/>
</dbReference>
<gene>
    <name evidence="6" type="ORF">KGD83_14470</name>
</gene>
<evidence type="ECO:0000256" key="4">
    <source>
        <dbReference type="ARBA" id="ARBA00023163"/>
    </source>
</evidence>
<dbReference type="InterPro" id="IPR036388">
    <property type="entry name" value="WH-like_DNA-bd_sf"/>
</dbReference>
<dbReference type="InterPro" id="IPR005119">
    <property type="entry name" value="LysR_subst-bd"/>
</dbReference>
<protein>
    <submittedName>
        <fullName evidence="6">LysR family transcriptional regulator</fullName>
    </submittedName>
</protein>
<feature type="domain" description="HTH lysR-type" evidence="5">
    <location>
        <begin position="23"/>
        <end position="75"/>
    </location>
</feature>
<dbReference type="PANTHER" id="PTHR30346">
    <property type="entry name" value="TRANSCRIPTIONAL DUAL REGULATOR HCAR-RELATED"/>
    <property type="match status" value="1"/>
</dbReference>
<keyword evidence="2" id="KW-0805">Transcription regulation</keyword>
<keyword evidence="7" id="KW-1185">Reference proteome</keyword>
<organism evidence="6 7">
    <name type="scientific">Nocardiopsis akebiae</name>
    <dbReference type="NCBI Taxonomy" id="2831968"/>
    <lineage>
        <taxon>Bacteria</taxon>
        <taxon>Bacillati</taxon>
        <taxon>Actinomycetota</taxon>
        <taxon>Actinomycetes</taxon>
        <taxon>Streptosporangiales</taxon>
        <taxon>Nocardiopsidaceae</taxon>
        <taxon>Nocardiopsis</taxon>
    </lineage>
</organism>
<evidence type="ECO:0000259" key="5">
    <source>
        <dbReference type="PROSITE" id="PS50931"/>
    </source>
</evidence>
<sequence length="331" mass="34861">MEHREHGADLDADTLAQVLAPRLRMVAAVAATEHITQAAEALGTPQPTLSRALARTQQELGMALIERTGRGVRLTRAGRLLLPHVERALADLRQGLAELTGAEEGRVALTFLPTLGVEVVPALLRGFRAQHPGVRFSLTQEPWSESLHRLTAGGADLALTSPLPSGRGLAAATLHTQVLRLVVPEQHALARGHQSPDTGAQDHTAGTAVAVTAAAHEEFILLKPGRGVRHLTDRIVQQAGFTPRVAFEADDIATARGLVAAGLGVSVLPARPKGALSGTVELGIEGVDARRPIGVVWPQQGSGGGYEPPAVALFRDHVRRVGPRVIPDLTG</sequence>
<dbReference type="Gene3D" id="1.10.10.10">
    <property type="entry name" value="Winged helix-like DNA-binding domain superfamily/Winged helix DNA-binding domain"/>
    <property type="match status" value="1"/>
</dbReference>
<dbReference type="PANTHER" id="PTHR30346:SF28">
    <property type="entry name" value="HTH-TYPE TRANSCRIPTIONAL REGULATOR CYNR"/>
    <property type="match status" value="1"/>
</dbReference>
<evidence type="ECO:0000256" key="1">
    <source>
        <dbReference type="ARBA" id="ARBA00009437"/>
    </source>
</evidence>
<dbReference type="EMBL" id="CP074132">
    <property type="protein sequence ID" value="QUX26613.1"/>
    <property type="molecule type" value="Genomic_DNA"/>
</dbReference>
<dbReference type="Proteomes" id="UP000678016">
    <property type="component" value="Chromosome"/>
</dbReference>
<comment type="similarity">
    <text evidence="1">Belongs to the LysR transcriptional regulatory family.</text>
</comment>
<dbReference type="Pfam" id="PF00126">
    <property type="entry name" value="HTH_1"/>
    <property type="match status" value="1"/>
</dbReference>
<proteinExistence type="inferred from homology"/>
<evidence type="ECO:0000313" key="6">
    <source>
        <dbReference type="EMBL" id="QUX26613.1"/>
    </source>
</evidence>
<reference evidence="7" key="1">
    <citation type="submission" date="2021-05" db="EMBL/GenBank/DDBJ databases">
        <title>Direct Submission.</title>
        <authorList>
            <person name="Li K."/>
            <person name="Gao J."/>
        </authorList>
    </citation>
    <scope>NUCLEOTIDE SEQUENCE [LARGE SCALE GENOMIC DNA]</scope>
    <source>
        <strain evidence="7">HDS12</strain>
    </source>
</reference>
<keyword evidence="3" id="KW-0238">DNA-binding</keyword>
<evidence type="ECO:0000313" key="7">
    <source>
        <dbReference type="Proteomes" id="UP000678016"/>
    </source>
</evidence>
<dbReference type="PROSITE" id="PS50931">
    <property type="entry name" value="HTH_LYSR"/>
    <property type="match status" value="1"/>
</dbReference>
<dbReference type="SUPFAM" id="SSF53850">
    <property type="entry name" value="Periplasmic binding protein-like II"/>
    <property type="match status" value="1"/>
</dbReference>
<evidence type="ECO:0000256" key="2">
    <source>
        <dbReference type="ARBA" id="ARBA00023015"/>
    </source>
</evidence>
<dbReference type="Gene3D" id="3.40.190.10">
    <property type="entry name" value="Periplasmic binding protein-like II"/>
    <property type="match status" value="2"/>
</dbReference>
<name>A0ABX8BX71_9ACTN</name>
<dbReference type="SUPFAM" id="SSF46785">
    <property type="entry name" value="Winged helix' DNA-binding domain"/>
    <property type="match status" value="1"/>
</dbReference>
<accession>A0ABX8BX71</accession>
<dbReference type="Pfam" id="PF03466">
    <property type="entry name" value="LysR_substrate"/>
    <property type="match status" value="1"/>
</dbReference>
<keyword evidence="4" id="KW-0804">Transcription</keyword>
<evidence type="ECO:0000256" key="3">
    <source>
        <dbReference type="ARBA" id="ARBA00023125"/>
    </source>
</evidence>
<dbReference type="RefSeq" id="WP_212639718.1">
    <property type="nucleotide sequence ID" value="NZ_CP074132.1"/>
</dbReference>
<dbReference type="InterPro" id="IPR000847">
    <property type="entry name" value="LysR_HTH_N"/>
</dbReference>